<dbReference type="AlphaFoldDB" id="A0A2N4XWM9"/>
<gene>
    <name evidence="1" type="ORF">CEX73_02160</name>
</gene>
<sequence>YIYTIVPELCFIVPELCFILHIADNKTIKIIYFFFLSCGPHSQVRWAALPEPARRLVLLVGKNQYTTELREK</sequence>
<feature type="non-terminal residue" evidence="1">
    <location>
        <position position="1"/>
    </location>
</feature>
<accession>A0A2N4XWM9</accession>
<evidence type="ECO:0000313" key="2">
    <source>
        <dbReference type="Proteomes" id="UP000234253"/>
    </source>
</evidence>
<dbReference type="EMBL" id="NJPO01000109">
    <property type="protein sequence ID" value="PLK58502.1"/>
    <property type="molecule type" value="Genomic_DNA"/>
</dbReference>
<name>A0A2N4XWM9_9GAMM</name>
<evidence type="ECO:0000313" key="1">
    <source>
        <dbReference type="EMBL" id="PLK58502.1"/>
    </source>
</evidence>
<protein>
    <submittedName>
        <fullName evidence="1">Uncharacterized protein</fullName>
    </submittedName>
</protein>
<proteinExistence type="predicted"/>
<organism evidence="1 2">
    <name type="scientific">Candidatus Palibaumannia cicadellinicola</name>
    <dbReference type="NCBI Taxonomy" id="186490"/>
    <lineage>
        <taxon>Bacteria</taxon>
        <taxon>Pseudomonadati</taxon>
        <taxon>Pseudomonadota</taxon>
        <taxon>Gammaproteobacteria</taxon>
        <taxon>Candidatus Palibaumannia</taxon>
    </lineage>
</organism>
<dbReference type="Proteomes" id="UP000234253">
    <property type="component" value="Unassembled WGS sequence"/>
</dbReference>
<reference evidence="1 2" key="1">
    <citation type="submission" date="2017-06" db="EMBL/GenBank/DDBJ databases">
        <title>Metabolic interaction between xylem feeders and their symbionts.</title>
        <authorList>
            <person name="Chouaia B."/>
        </authorList>
    </citation>
    <scope>NUCLEOTIDE SEQUENCE [LARGE SCALE GENOMIC DNA]</scope>
    <source>
        <strain evidence="1 2">Gra</strain>
    </source>
</reference>
<comment type="caution">
    <text evidence="1">The sequence shown here is derived from an EMBL/GenBank/DDBJ whole genome shotgun (WGS) entry which is preliminary data.</text>
</comment>